<dbReference type="AlphaFoldDB" id="H0EPY5"/>
<sequence length="192" mass="22112">MQPRRFQISTPQATWTWHTRRQCCPDLVSEIERLNTKYKEAKTRNFKLEKSLAEWQAKSKRYKVEWLTSKKKKAAALATKIDKQKVVKSSSNFKIILPMSQEVAALGSRSTTMFKSLFQNADKVEPEMRLAEQWMEKPEVDSEDLEHPVLRADNSLAVVDKKGIVQKKSGKKEVGKKGAVKIKAINKKHIEK</sequence>
<organism evidence="2 3">
    <name type="scientific">Glarea lozoyensis (strain ATCC 74030 / MF5533)</name>
    <dbReference type="NCBI Taxonomy" id="1104152"/>
    <lineage>
        <taxon>Eukaryota</taxon>
        <taxon>Fungi</taxon>
        <taxon>Dikarya</taxon>
        <taxon>Ascomycota</taxon>
        <taxon>Pezizomycotina</taxon>
        <taxon>Leotiomycetes</taxon>
        <taxon>Helotiales</taxon>
        <taxon>Helotiaceae</taxon>
        <taxon>Glarea</taxon>
    </lineage>
</organism>
<evidence type="ECO:0000313" key="2">
    <source>
        <dbReference type="EMBL" id="EHK99427.1"/>
    </source>
</evidence>
<evidence type="ECO:0000313" key="3">
    <source>
        <dbReference type="Proteomes" id="UP000005446"/>
    </source>
</evidence>
<evidence type="ECO:0000256" key="1">
    <source>
        <dbReference type="SAM" id="Coils"/>
    </source>
</evidence>
<name>H0EPY5_GLAL7</name>
<dbReference type="HOGENOM" id="CLU_1415297_0_0_1"/>
<accession>H0EPY5</accession>
<reference evidence="2 3" key="1">
    <citation type="journal article" date="2012" name="Eukaryot. Cell">
        <title>Genome sequence of the fungus Glarea lozoyensis: the first genome sequence of a species from the Helotiaceae family.</title>
        <authorList>
            <person name="Youssar L."/>
            <person name="Gruening B.A."/>
            <person name="Erxleben A."/>
            <person name="Guenther S."/>
            <person name="Huettel W."/>
        </authorList>
    </citation>
    <scope>NUCLEOTIDE SEQUENCE [LARGE SCALE GENOMIC DNA]</scope>
    <source>
        <strain evidence="3">ATCC 74030 / MF5533</strain>
    </source>
</reference>
<feature type="coiled-coil region" evidence="1">
    <location>
        <begin position="24"/>
        <end position="58"/>
    </location>
</feature>
<dbReference type="EMBL" id="AGUE01000117">
    <property type="protein sequence ID" value="EHK99427.1"/>
    <property type="molecule type" value="Genomic_DNA"/>
</dbReference>
<dbReference type="Proteomes" id="UP000005446">
    <property type="component" value="Unassembled WGS sequence"/>
</dbReference>
<comment type="caution">
    <text evidence="2">The sequence shown here is derived from an EMBL/GenBank/DDBJ whole genome shotgun (WGS) entry which is preliminary data.</text>
</comment>
<dbReference type="InParanoid" id="H0EPY5"/>
<gene>
    <name evidence="2" type="ORF">M7I_4724</name>
</gene>
<proteinExistence type="predicted"/>
<protein>
    <submittedName>
        <fullName evidence="2">Uncharacterized protein</fullName>
    </submittedName>
</protein>
<keyword evidence="3" id="KW-1185">Reference proteome</keyword>
<keyword evidence="1" id="KW-0175">Coiled coil</keyword>